<dbReference type="Gene3D" id="2.60.40.1120">
    <property type="entry name" value="Carboxypeptidase-like, regulatory domain"/>
    <property type="match status" value="1"/>
</dbReference>
<name>A0A239KAX3_EKHLU</name>
<dbReference type="EMBL" id="FZPD01000004">
    <property type="protein sequence ID" value="SNT15161.1"/>
    <property type="molecule type" value="Genomic_DNA"/>
</dbReference>
<dbReference type="NCBIfam" id="TIGR04056">
    <property type="entry name" value="OMP_RagA_SusC"/>
    <property type="match status" value="1"/>
</dbReference>
<dbReference type="GO" id="GO:0009279">
    <property type="term" value="C:cell outer membrane"/>
    <property type="evidence" value="ECO:0007669"/>
    <property type="project" value="UniProtKB-SubCell"/>
</dbReference>
<keyword evidence="7 8" id="KW-0998">Cell outer membrane</keyword>
<dbReference type="Gene3D" id="2.40.170.20">
    <property type="entry name" value="TonB-dependent receptor, beta-barrel domain"/>
    <property type="match status" value="1"/>
</dbReference>
<evidence type="ECO:0000259" key="11">
    <source>
        <dbReference type="Pfam" id="PF00593"/>
    </source>
</evidence>
<dbReference type="Pfam" id="PF07715">
    <property type="entry name" value="Plug"/>
    <property type="match status" value="1"/>
</dbReference>
<feature type="signal peptide" evidence="10">
    <location>
        <begin position="1"/>
        <end position="22"/>
    </location>
</feature>
<dbReference type="NCBIfam" id="TIGR04057">
    <property type="entry name" value="SusC_RagA_signa"/>
    <property type="match status" value="1"/>
</dbReference>
<comment type="subcellular location">
    <subcellularLocation>
        <location evidence="1 8">Cell outer membrane</location>
        <topology evidence="1 8">Multi-pass membrane protein</topology>
    </subcellularLocation>
</comment>
<dbReference type="InterPro" id="IPR023996">
    <property type="entry name" value="TonB-dep_OMP_SusC/RagA"/>
</dbReference>
<dbReference type="InterPro" id="IPR012910">
    <property type="entry name" value="Plug_dom"/>
</dbReference>
<feature type="chain" id="PRO_5012263710" evidence="10">
    <location>
        <begin position="23"/>
        <end position="997"/>
    </location>
</feature>
<evidence type="ECO:0000313" key="13">
    <source>
        <dbReference type="EMBL" id="SNT15161.1"/>
    </source>
</evidence>
<dbReference type="InterPro" id="IPR000531">
    <property type="entry name" value="Beta-barrel_TonB"/>
</dbReference>
<dbReference type="InterPro" id="IPR039426">
    <property type="entry name" value="TonB-dep_rcpt-like"/>
</dbReference>
<gene>
    <name evidence="13" type="ORF">SAMN05421640_2533</name>
</gene>
<dbReference type="InterPro" id="IPR036942">
    <property type="entry name" value="Beta-barrel_TonB_sf"/>
</dbReference>
<keyword evidence="5 9" id="KW-0798">TonB box</keyword>
<dbReference type="PROSITE" id="PS52016">
    <property type="entry name" value="TONB_DEPENDENT_REC_3"/>
    <property type="match status" value="1"/>
</dbReference>
<dbReference type="InterPro" id="IPR037066">
    <property type="entry name" value="Plug_dom_sf"/>
</dbReference>
<dbReference type="AlphaFoldDB" id="A0A239KAX3"/>
<keyword evidence="10" id="KW-0732">Signal</keyword>
<evidence type="ECO:0000256" key="9">
    <source>
        <dbReference type="RuleBase" id="RU003357"/>
    </source>
</evidence>
<dbReference type="SUPFAM" id="SSF49464">
    <property type="entry name" value="Carboxypeptidase regulatory domain-like"/>
    <property type="match status" value="1"/>
</dbReference>
<evidence type="ECO:0000256" key="8">
    <source>
        <dbReference type="PROSITE-ProRule" id="PRU01360"/>
    </source>
</evidence>
<keyword evidence="2 8" id="KW-0813">Transport</keyword>
<evidence type="ECO:0000313" key="14">
    <source>
        <dbReference type="Proteomes" id="UP000198393"/>
    </source>
</evidence>
<dbReference type="Proteomes" id="UP000198393">
    <property type="component" value="Unassembled WGS sequence"/>
</dbReference>
<keyword evidence="4 8" id="KW-0812">Transmembrane</keyword>
<sequence>MLMKKFFFSLMVCLFALTQVHAQRTVSGKVTDDTGETLPGVNVVIKGTTTGTTTDLDGNYRLQVNDGDILIYSFVGFEAQEINAGTRSVIDVTMGGATELQEVVVVGYGESTTKKLTGSIDKVDAKKFEQVPLPSFDNILQGNVAGLNVQGTSGMPGGATNVRLRGIGSINAGSAPLYVLDGVPINVGDLSRDQQTANALASLNPNDIENVTVLKDASAAAIYGSRAANGVIIITTKKGKPGQTKFTLRVQQGVSERRDDPFDVMNSAQFTEYMREAVVNAGGNPDDAGSASTYYPIAPDTVDTPWLDLAFQDGSLKSYELSASGGDDKTRFFISGSFLDQEGIAVQTQLERFTSRFNIDHSATEKLTFGVNLTIANAKQNGRYGAGTSFGDPIYGGMYLSPLYRIYATQEQIDNGEDRGTGFNFNTPGFSNHNHVATQALSSNVANTFRTTGKVYLNYDLLEGLTFNQSVGLDMVRINEDSWTSQNHPDGVNDGGFVTAVSTFNRDYVITSTLNYNTSFNDVHNITVLAGNEFQSANRESIDVTANNFPSDKLRTINSGAENFGYGAFGTEWSIWGIFSRVNYNFDERYFVDVSVRRDGSSRFGANNRFATFYSVGAGWNIVDESFFNVSFVDQLKLRGSWGTSGNQSIDNFASRGLYQFGSYDGQSVSFPSQLDNPDLTWEQSQQVDIGIDYSLFQGRLNGSIDYYNKETTDMLLEVPISRTTGFEELDQNLGTMVNKGWEFTLSSVNLQMGDFSWATDFNISVNDNEITSLPEGADIPDGNNIQRVGESVNSWYMPVYAGVNPANGAPLWYDEDGNVVTAYGQADRQIVGNPVANVLSGLTNTFQYKGLSLSAFLFLSHGNDVYRSVSRFINSDGSRFGRNQSTEQLRRWQQPGDITDVPIIKQGNTDGGNNASTRQIHDGSFLRLRNVTVAYNLPANMASKMKLTSVRIYAQGQNVKTWTKYPGLDPEVGIDGVDFGLYPQPRSYTVGIDIGF</sequence>
<evidence type="ECO:0000256" key="10">
    <source>
        <dbReference type="SAM" id="SignalP"/>
    </source>
</evidence>
<evidence type="ECO:0000256" key="3">
    <source>
        <dbReference type="ARBA" id="ARBA00022452"/>
    </source>
</evidence>
<dbReference type="Pfam" id="PF00593">
    <property type="entry name" value="TonB_dep_Rec_b-barrel"/>
    <property type="match status" value="1"/>
</dbReference>
<protein>
    <submittedName>
        <fullName evidence="13">TonB-linked outer membrane protein, SusC/RagA family</fullName>
    </submittedName>
</protein>
<feature type="domain" description="TonB-dependent receptor plug" evidence="12">
    <location>
        <begin position="114"/>
        <end position="231"/>
    </location>
</feature>
<evidence type="ECO:0000256" key="6">
    <source>
        <dbReference type="ARBA" id="ARBA00023136"/>
    </source>
</evidence>
<evidence type="ECO:0000256" key="7">
    <source>
        <dbReference type="ARBA" id="ARBA00023237"/>
    </source>
</evidence>
<dbReference type="SUPFAM" id="SSF56935">
    <property type="entry name" value="Porins"/>
    <property type="match status" value="1"/>
</dbReference>
<evidence type="ECO:0000256" key="2">
    <source>
        <dbReference type="ARBA" id="ARBA00022448"/>
    </source>
</evidence>
<evidence type="ECO:0000256" key="4">
    <source>
        <dbReference type="ARBA" id="ARBA00022692"/>
    </source>
</evidence>
<organism evidence="13 14">
    <name type="scientific">Ekhidna lutea</name>
    <dbReference type="NCBI Taxonomy" id="447679"/>
    <lineage>
        <taxon>Bacteria</taxon>
        <taxon>Pseudomonadati</taxon>
        <taxon>Bacteroidota</taxon>
        <taxon>Cytophagia</taxon>
        <taxon>Cytophagales</taxon>
        <taxon>Reichenbachiellaceae</taxon>
        <taxon>Ekhidna</taxon>
    </lineage>
</organism>
<dbReference type="OrthoDB" id="9768177at2"/>
<comment type="similarity">
    <text evidence="8 9">Belongs to the TonB-dependent receptor family.</text>
</comment>
<feature type="domain" description="TonB-dependent receptor-like beta-barrel" evidence="11">
    <location>
        <begin position="416"/>
        <end position="814"/>
    </location>
</feature>
<keyword evidence="14" id="KW-1185">Reference proteome</keyword>
<dbReference type="InterPro" id="IPR023997">
    <property type="entry name" value="TonB-dep_OMP_SusC/RagA_CS"/>
</dbReference>
<evidence type="ECO:0000259" key="12">
    <source>
        <dbReference type="Pfam" id="PF07715"/>
    </source>
</evidence>
<proteinExistence type="inferred from homology"/>
<dbReference type="Pfam" id="PF13715">
    <property type="entry name" value="CarbopepD_reg_2"/>
    <property type="match status" value="1"/>
</dbReference>
<keyword evidence="6 8" id="KW-0472">Membrane</keyword>
<accession>A0A239KAX3</accession>
<evidence type="ECO:0000256" key="1">
    <source>
        <dbReference type="ARBA" id="ARBA00004571"/>
    </source>
</evidence>
<dbReference type="Gene3D" id="2.170.130.10">
    <property type="entry name" value="TonB-dependent receptor, plug domain"/>
    <property type="match status" value="1"/>
</dbReference>
<dbReference type="InterPro" id="IPR008969">
    <property type="entry name" value="CarboxyPept-like_regulatory"/>
</dbReference>
<keyword evidence="3 8" id="KW-1134">Transmembrane beta strand</keyword>
<reference evidence="13 14" key="1">
    <citation type="submission" date="2017-06" db="EMBL/GenBank/DDBJ databases">
        <authorList>
            <person name="Kim H.J."/>
            <person name="Triplett B.A."/>
        </authorList>
    </citation>
    <scope>NUCLEOTIDE SEQUENCE [LARGE SCALE GENOMIC DNA]</scope>
    <source>
        <strain evidence="13 14">DSM 19307</strain>
    </source>
</reference>
<evidence type="ECO:0000256" key="5">
    <source>
        <dbReference type="ARBA" id="ARBA00023077"/>
    </source>
</evidence>